<dbReference type="SUPFAM" id="SSF51735">
    <property type="entry name" value="NAD(P)-binding Rossmann-fold domains"/>
    <property type="match status" value="1"/>
</dbReference>
<proteinExistence type="inferred from homology"/>
<name>A0A2C5XXK2_9HYPO</name>
<protein>
    <recommendedName>
        <fullName evidence="5">Enoyl reductase (ER) domain-containing protein</fullName>
    </recommendedName>
</protein>
<dbReference type="SMART" id="SM00829">
    <property type="entry name" value="PKS_ER"/>
    <property type="match status" value="1"/>
</dbReference>
<dbReference type="CDD" id="cd08249">
    <property type="entry name" value="enoyl_reductase_like"/>
    <property type="match status" value="1"/>
</dbReference>
<dbReference type="Pfam" id="PF08240">
    <property type="entry name" value="ADH_N"/>
    <property type="match status" value="1"/>
</dbReference>
<dbReference type="InterPro" id="IPR011032">
    <property type="entry name" value="GroES-like_sf"/>
</dbReference>
<evidence type="ECO:0000256" key="2">
    <source>
        <dbReference type="ARBA" id="ARBA00022741"/>
    </source>
</evidence>
<sequence length="349" mass="36580">MDTEPALPLAVSYSVSVPDISSPNHVLVRVRAVGLNPTDYKMLKGFNTPGLGAGCDFCGTVELAGAHAAMPAGTRICGAVFPYHAGNAANGAFSQWLVADSRLLLKVPDSWTDEQAAGLGAVGWSTASLCLSDPQALALQGLPSKPAEKHTPVVVYGGATATGLMAIQLLKRSGYAPIAVCSPASSPLVIDCGAVATVAYTSPDCVETVKSIAAGAPIRQALDCITQAESASVCFGAIARTGGRYACLEEFHDSWRTRRAVKVKVVMGFEIEGVTVDLEHQVYTRKARPELLDLGVVWAREMQGLLDAGAIKTQPIREVQGGLEGVIKGLSALQRGEARGHKLVARVFE</sequence>
<keyword evidence="2" id="KW-0547">Nucleotide-binding</keyword>
<dbReference type="STRING" id="1399860.A0A2C5XXK2"/>
<accession>A0A2C5XXK2</accession>
<comment type="caution">
    <text evidence="6">The sequence shown here is derived from an EMBL/GenBank/DDBJ whole genome shotgun (WGS) entry which is preliminary data.</text>
</comment>
<dbReference type="GO" id="GO:0016651">
    <property type="term" value="F:oxidoreductase activity, acting on NAD(P)H"/>
    <property type="evidence" value="ECO:0007669"/>
    <property type="project" value="InterPro"/>
</dbReference>
<dbReference type="Gene3D" id="3.90.180.10">
    <property type="entry name" value="Medium-chain alcohol dehydrogenases, catalytic domain"/>
    <property type="match status" value="1"/>
</dbReference>
<reference evidence="6 7" key="1">
    <citation type="submission" date="2017-06" db="EMBL/GenBank/DDBJ databases">
        <title>Ant-infecting Ophiocordyceps genomes reveal a high diversity of potential behavioral manipulation genes and a possible major role for enterotoxins.</title>
        <authorList>
            <person name="De Bekker C."/>
            <person name="Evans H.C."/>
            <person name="Brachmann A."/>
            <person name="Hughes D.P."/>
        </authorList>
    </citation>
    <scope>NUCLEOTIDE SEQUENCE [LARGE SCALE GENOMIC DNA]</scope>
    <source>
        <strain evidence="6 7">Map64</strain>
    </source>
</reference>
<dbReference type="OrthoDB" id="48317at2759"/>
<gene>
    <name evidence="6" type="ORF">CDD81_710</name>
</gene>
<dbReference type="EMBL" id="NJET01000113">
    <property type="protein sequence ID" value="PHH61187.1"/>
    <property type="molecule type" value="Genomic_DNA"/>
</dbReference>
<evidence type="ECO:0000259" key="5">
    <source>
        <dbReference type="SMART" id="SM00829"/>
    </source>
</evidence>
<dbReference type="Proteomes" id="UP000226192">
    <property type="component" value="Unassembled WGS sequence"/>
</dbReference>
<evidence type="ECO:0000256" key="1">
    <source>
        <dbReference type="ARBA" id="ARBA00008072"/>
    </source>
</evidence>
<dbReference type="PANTHER" id="PTHR45348">
    <property type="entry name" value="HYPOTHETICAL OXIDOREDUCTASE (EUROFUNG)"/>
    <property type="match status" value="1"/>
</dbReference>
<dbReference type="InterPro" id="IPR013154">
    <property type="entry name" value="ADH-like_N"/>
</dbReference>
<dbReference type="GO" id="GO:0000166">
    <property type="term" value="F:nucleotide binding"/>
    <property type="evidence" value="ECO:0007669"/>
    <property type="project" value="UniProtKB-KW"/>
</dbReference>
<evidence type="ECO:0000256" key="3">
    <source>
        <dbReference type="ARBA" id="ARBA00022857"/>
    </source>
</evidence>
<comment type="similarity">
    <text evidence="1">Belongs to the zinc-containing alcohol dehydrogenase family.</text>
</comment>
<dbReference type="Gene3D" id="3.40.50.720">
    <property type="entry name" value="NAD(P)-binding Rossmann-like Domain"/>
    <property type="match status" value="1"/>
</dbReference>
<dbReference type="AlphaFoldDB" id="A0A2C5XXK2"/>
<feature type="domain" description="Enoyl reductase (ER)" evidence="5">
    <location>
        <begin position="6"/>
        <end position="345"/>
    </location>
</feature>
<dbReference type="InterPro" id="IPR020843">
    <property type="entry name" value="ER"/>
</dbReference>
<organism evidence="6 7">
    <name type="scientific">Ophiocordyceps australis</name>
    <dbReference type="NCBI Taxonomy" id="1399860"/>
    <lineage>
        <taxon>Eukaryota</taxon>
        <taxon>Fungi</taxon>
        <taxon>Dikarya</taxon>
        <taxon>Ascomycota</taxon>
        <taxon>Pezizomycotina</taxon>
        <taxon>Sordariomycetes</taxon>
        <taxon>Hypocreomycetidae</taxon>
        <taxon>Hypocreales</taxon>
        <taxon>Ophiocordycipitaceae</taxon>
        <taxon>Ophiocordyceps</taxon>
    </lineage>
</organism>
<keyword evidence="7" id="KW-1185">Reference proteome</keyword>
<evidence type="ECO:0000313" key="7">
    <source>
        <dbReference type="Proteomes" id="UP000226192"/>
    </source>
</evidence>
<dbReference type="SUPFAM" id="SSF50129">
    <property type="entry name" value="GroES-like"/>
    <property type="match status" value="1"/>
</dbReference>
<dbReference type="PANTHER" id="PTHR45348:SF1">
    <property type="entry name" value="TRANS-ENOYL REDUCTASE STHE"/>
    <property type="match status" value="1"/>
</dbReference>
<dbReference type="InterPro" id="IPR036291">
    <property type="entry name" value="NAD(P)-bd_dom_sf"/>
</dbReference>
<keyword evidence="3" id="KW-0521">NADP</keyword>
<evidence type="ECO:0000313" key="6">
    <source>
        <dbReference type="EMBL" id="PHH61187.1"/>
    </source>
</evidence>
<dbReference type="InterPro" id="IPR047122">
    <property type="entry name" value="Trans-enoyl_RdTase-like"/>
</dbReference>
<evidence type="ECO:0000256" key="4">
    <source>
        <dbReference type="ARBA" id="ARBA00023002"/>
    </source>
</evidence>
<keyword evidence="4" id="KW-0560">Oxidoreductase</keyword>